<dbReference type="Gene3D" id="3.30.70.3040">
    <property type="match status" value="1"/>
</dbReference>
<dbReference type="InterPro" id="IPR004513">
    <property type="entry name" value="FtsX"/>
</dbReference>
<sequence>MSKLDNSKGRSATTFASQPEPSKADAKKTEAKKDSHRGASLQKHGLISRLKGWGNAHGQAAFSSLGDLWRHPVSALMTLLVLGVALSLPGAFHLLLKNTGAATTDWQQSAKISIYLKSYVSDNAAEKLSLKLASRPDIFSAEFTSAQQSLESFKQESGLADALAILDHNPLPGLITIQPANTSNLAAAEKLKSDLALLNPVDRIQLDQQWLMRLNSIIEVARRSGLVLGVLLSLAVLLVIGNTIRLLIMNRREEIEIIKLIGASDAFLRRPFLYSGIWYGLGGAIIAWLAVHISLLWLDGPAAALASLYASSFSLQGLNFAETVKLLLTGGGLGLIGAWLAVRRHLKEIQPS</sequence>
<feature type="domain" description="FtsX extracellular" evidence="16">
    <location>
        <begin position="111"/>
        <end position="189"/>
    </location>
</feature>
<evidence type="ECO:0000256" key="14">
    <source>
        <dbReference type="SAM" id="Phobius"/>
    </source>
</evidence>
<accession>A0A2V1H2L6</accession>
<keyword evidence="9 14" id="KW-1133">Transmembrane helix</keyword>
<keyword evidence="5 12" id="KW-1003">Cell membrane</keyword>
<keyword evidence="7 12" id="KW-0132">Cell division</keyword>
<evidence type="ECO:0000313" key="18">
    <source>
        <dbReference type="Proteomes" id="UP000244906"/>
    </source>
</evidence>
<dbReference type="Proteomes" id="UP000244906">
    <property type="component" value="Unassembled WGS sequence"/>
</dbReference>
<dbReference type="RefSeq" id="WP_116686711.1">
    <property type="nucleotide sequence ID" value="NZ_CAWNYD010000002.1"/>
</dbReference>
<comment type="function">
    <text evidence="12">Part of the ABC transporter FtsEX involved in cellular division.</text>
</comment>
<dbReference type="Pfam" id="PF18075">
    <property type="entry name" value="FtsX_ECD"/>
    <property type="match status" value="1"/>
</dbReference>
<evidence type="ECO:0000259" key="15">
    <source>
        <dbReference type="Pfam" id="PF02687"/>
    </source>
</evidence>
<feature type="region of interest" description="Disordered" evidence="13">
    <location>
        <begin position="1"/>
        <end position="41"/>
    </location>
</feature>
<feature type="transmembrane region" description="Helical" evidence="14">
    <location>
        <begin position="277"/>
        <end position="298"/>
    </location>
</feature>
<dbReference type="PIRSF" id="PIRSF003097">
    <property type="entry name" value="FtsX"/>
    <property type="match status" value="1"/>
</dbReference>
<keyword evidence="18" id="KW-1185">Reference proteome</keyword>
<name>A0A2V1H2L6_9GAMM</name>
<dbReference type="PANTHER" id="PTHR47755:SF1">
    <property type="entry name" value="CELL DIVISION PROTEIN FTSX"/>
    <property type="match status" value="1"/>
</dbReference>
<comment type="similarity">
    <text evidence="2 12">Belongs to the ABC-4 integral membrane protein family. FtsX subfamily.</text>
</comment>
<comment type="subunit">
    <text evidence="3">Forms a membrane-associated complex with FtsE.</text>
</comment>
<evidence type="ECO:0000256" key="6">
    <source>
        <dbReference type="ARBA" id="ARBA00022519"/>
    </source>
</evidence>
<keyword evidence="8 14" id="KW-0812">Transmembrane</keyword>
<protein>
    <recommendedName>
        <fullName evidence="4 12">Cell division protein FtsX</fullName>
    </recommendedName>
</protein>
<dbReference type="GO" id="GO:0051301">
    <property type="term" value="P:cell division"/>
    <property type="evidence" value="ECO:0007669"/>
    <property type="project" value="UniProtKB-KW"/>
</dbReference>
<dbReference type="InterPro" id="IPR003838">
    <property type="entry name" value="ABC3_permease_C"/>
</dbReference>
<evidence type="ECO:0000256" key="3">
    <source>
        <dbReference type="ARBA" id="ARBA00011160"/>
    </source>
</evidence>
<evidence type="ECO:0000256" key="1">
    <source>
        <dbReference type="ARBA" id="ARBA00004429"/>
    </source>
</evidence>
<feature type="transmembrane region" description="Helical" evidence="14">
    <location>
        <begin position="226"/>
        <end position="248"/>
    </location>
</feature>
<evidence type="ECO:0000256" key="7">
    <source>
        <dbReference type="ARBA" id="ARBA00022618"/>
    </source>
</evidence>
<comment type="subcellular location">
    <subcellularLocation>
        <location evidence="1">Cell inner membrane</location>
        <topology evidence="1">Multi-pass membrane protein</topology>
    </subcellularLocation>
</comment>
<feature type="compositionally biased region" description="Basic and acidic residues" evidence="13">
    <location>
        <begin position="22"/>
        <end position="37"/>
    </location>
</feature>
<dbReference type="EMBL" id="QDDL01000002">
    <property type="protein sequence ID" value="PVZ70641.1"/>
    <property type="molecule type" value="Genomic_DNA"/>
</dbReference>
<comment type="caution">
    <text evidence="17">The sequence shown here is derived from an EMBL/GenBank/DDBJ whole genome shotgun (WGS) entry which is preliminary data.</text>
</comment>
<evidence type="ECO:0000256" key="13">
    <source>
        <dbReference type="SAM" id="MobiDB-lite"/>
    </source>
</evidence>
<dbReference type="NCBIfam" id="TIGR00439">
    <property type="entry name" value="FtsX_Gneg"/>
    <property type="match status" value="1"/>
</dbReference>
<keyword evidence="10 12" id="KW-0472">Membrane</keyword>
<gene>
    <name evidence="17" type="ORF">DC094_08675</name>
</gene>
<evidence type="ECO:0000256" key="8">
    <source>
        <dbReference type="ARBA" id="ARBA00022692"/>
    </source>
</evidence>
<dbReference type="OrthoDB" id="9813411at2"/>
<evidence type="ECO:0000256" key="12">
    <source>
        <dbReference type="PIRNR" id="PIRNR003097"/>
    </source>
</evidence>
<feature type="domain" description="ABC3 transporter permease C-terminal" evidence="15">
    <location>
        <begin position="227"/>
        <end position="346"/>
    </location>
</feature>
<evidence type="ECO:0000313" key="17">
    <source>
        <dbReference type="EMBL" id="PVZ70641.1"/>
    </source>
</evidence>
<keyword evidence="11 12" id="KW-0131">Cell cycle</keyword>
<feature type="transmembrane region" description="Helical" evidence="14">
    <location>
        <begin position="318"/>
        <end position="342"/>
    </location>
</feature>
<dbReference type="GO" id="GO:0005886">
    <property type="term" value="C:plasma membrane"/>
    <property type="evidence" value="ECO:0007669"/>
    <property type="project" value="UniProtKB-SubCell"/>
</dbReference>
<organism evidence="17 18">
    <name type="scientific">Pelagibaculum spongiae</name>
    <dbReference type="NCBI Taxonomy" id="2080658"/>
    <lineage>
        <taxon>Bacteria</taxon>
        <taxon>Pseudomonadati</taxon>
        <taxon>Pseudomonadota</taxon>
        <taxon>Gammaproteobacteria</taxon>
        <taxon>Oceanospirillales</taxon>
        <taxon>Pelagibaculum</taxon>
    </lineage>
</organism>
<evidence type="ECO:0000256" key="11">
    <source>
        <dbReference type="ARBA" id="ARBA00023306"/>
    </source>
</evidence>
<dbReference type="PANTHER" id="PTHR47755">
    <property type="entry name" value="CELL DIVISION PROTEIN FTSX"/>
    <property type="match status" value="1"/>
</dbReference>
<evidence type="ECO:0000256" key="4">
    <source>
        <dbReference type="ARBA" id="ARBA00021907"/>
    </source>
</evidence>
<dbReference type="Pfam" id="PF02687">
    <property type="entry name" value="FtsX"/>
    <property type="match status" value="1"/>
</dbReference>
<evidence type="ECO:0000256" key="5">
    <source>
        <dbReference type="ARBA" id="ARBA00022475"/>
    </source>
</evidence>
<evidence type="ECO:0000256" key="9">
    <source>
        <dbReference type="ARBA" id="ARBA00022989"/>
    </source>
</evidence>
<dbReference type="AlphaFoldDB" id="A0A2V1H2L6"/>
<dbReference type="InterPro" id="IPR047590">
    <property type="entry name" value="FtsX_proteobact-type"/>
</dbReference>
<dbReference type="InterPro" id="IPR040690">
    <property type="entry name" value="FtsX_ECD"/>
</dbReference>
<evidence type="ECO:0000256" key="2">
    <source>
        <dbReference type="ARBA" id="ARBA00007379"/>
    </source>
</evidence>
<evidence type="ECO:0000256" key="10">
    <source>
        <dbReference type="ARBA" id="ARBA00023136"/>
    </source>
</evidence>
<keyword evidence="6 12" id="KW-0997">Cell inner membrane</keyword>
<reference evidence="17 18" key="1">
    <citation type="submission" date="2018-04" db="EMBL/GenBank/DDBJ databases">
        <title>Thalassorhabdus spongiae gen. nov., sp. nov., isolated from a marine sponge in South-West Iceland.</title>
        <authorList>
            <person name="Knobloch S."/>
            <person name="Daussin A."/>
            <person name="Johannsson R."/>
            <person name="Marteinsson V.T."/>
        </authorList>
    </citation>
    <scope>NUCLEOTIDE SEQUENCE [LARGE SCALE GENOMIC DNA]</scope>
    <source>
        <strain evidence="17 18">Hp12</strain>
    </source>
</reference>
<evidence type="ECO:0000259" key="16">
    <source>
        <dbReference type="Pfam" id="PF18075"/>
    </source>
</evidence>
<dbReference type="GO" id="GO:0032153">
    <property type="term" value="C:cell division site"/>
    <property type="evidence" value="ECO:0007669"/>
    <property type="project" value="TreeGrafter"/>
</dbReference>
<feature type="compositionally biased region" description="Polar residues" evidence="13">
    <location>
        <begin position="9"/>
        <end position="20"/>
    </location>
</feature>
<proteinExistence type="inferred from homology"/>